<dbReference type="GeneID" id="303295988"/>
<evidence type="ECO:0000256" key="1">
    <source>
        <dbReference type="SAM" id="MobiDB-lite"/>
    </source>
</evidence>
<comment type="caution">
    <text evidence="3">The sequence shown here is derived from an EMBL/GenBank/DDBJ whole genome shotgun (WGS) entry which is preliminary data.</text>
</comment>
<protein>
    <submittedName>
        <fullName evidence="3">DUF5719 family protein</fullName>
    </submittedName>
</protein>
<keyword evidence="2" id="KW-1133">Transmembrane helix</keyword>
<evidence type="ECO:0000256" key="2">
    <source>
        <dbReference type="SAM" id="Phobius"/>
    </source>
</evidence>
<dbReference type="Pfam" id="PF18986">
    <property type="entry name" value="DUF5719"/>
    <property type="match status" value="1"/>
</dbReference>
<reference evidence="4" key="1">
    <citation type="journal article" date="2019" name="Int. J. Syst. Evol. Microbiol.">
        <title>The Global Catalogue of Microorganisms (GCM) 10K type strain sequencing project: providing services to taxonomists for standard genome sequencing and annotation.</title>
        <authorList>
            <consortium name="The Broad Institute Genomics Platform"/>
            <consortium name="The Broad Institute Genome Sequencing Center for Infectious Disease"/>
            <person name="Wu L."/>
            <person name="Ma J."/>
        </authorList>
    </citation>
    <scope>NUCLEOTIDE SEQUENCE [LARGE SCALE GENOMIC DNA]</scope>
    <source>
        <strain evidence="4">CGMCC 1.16455</strain>
    </source>
</reference>
<evidence type="ECO:0000313" key="4">
    <source>
        <dbReference type="Proteomes" id="UP001595937"/>
    </source>
</evidence>
<name>A0ABW0FBS0_9MICO</name>
<sequence length="548" mass="54827">MADHDPQHPRDAQEQEPPRLSRRERHGPVRPVLALASLLPLAAAIGIIVTSPTPEPPQVTRMESQSQPGASAQWCPGPLDVPDQLLVETADQDLSVTPPSSTVGLSSVALEQDSSVLFGRVSGSETLQDENGKVRAPSLATETADGSALSTDTASADLGVGTQIVPEVDGSSVVRAATSEGGRAVTDSVQSTATTSGDYRSLALTRCGAPMTDATFLGISTATGDSSTLVLRNPTERPATASVQVWTEDGPAAMEGRSQIVVAPGAEEQVLLESVAGGHDAVGVRASVLGAPLSMHVQTTERDGLTPGGAEILTPLSGAAVEQTMPGVDVAGTAPQLVLANPQGTDTTASVEVSGPDGVLDAASLEDVEIAAGAVVSLPLDGLQDGTYSVSVRSPEPVHAVTRSSATGADLPGDTLGAPVDFTVVAPAPALVSAGVLALPAEGGAGSLTLTASEASGAAIVPLAADGSAGKPVEVDIAEGASVTVAADSLTIDGASPSALSVVPDVPGAVRAGWMQRESDGAGGLLLSSLPVTTAQQTSDPFTIRVQD</sequence>
<feature type="region of interest" description="Disordered" evidence="1">
    <location>
        <begin position="53"/>
        <end position="77"/>
    </location>
</feature>
<evidence type="ECO:0000313" key="3">
    <source>
        <dbReference type="EMBL" id="MFC5296113.1"/>
    </source>
</evidence>
<dbReference type="EMBL" id="JBHSLN010000004">
    <property type="protein sequence ID" value="MFC5296113.1"/>
    <property type="molecule type" value="Genomic_DNA"/>
</dbReference>
<gene>
    <name evidence="3" type="ORF">ACFPK8_01160</name>
</gene>
<feature type="compositionally biased region" description="Basic and acidic residues" evidence="1">
    <location>
        <begin position="1"/>
        <end position="21"/>
    </location>
</feature>
<feature type="compositionally biased region" description="Polar residues" evidence="1">
    <location>
        <begin position="61"/>
        <end position="70"/>
    </location>
</feature>
<keyword evidence="4" id="KW-1185">Reference proteome</keyword>
<organism evidence="3 4">
    <name type="scientific">Brachybacterium tyrofermentans</name>
    <dbReference type="NCBI Taxonomy" id="47848"/>
    <lineage>
        <taxon>Bacteria</taxon>
        <taxon>Bacillati</taxon>
        <taxon>Actinomycetota</taxon>
        <taxon>Actinomycetes</taxon>
        <taxon>Micrococcales</taxon>
        <taxon>Dermabacteraceae</taxon>
        <taxon>Brachybacterium</taxon>
    </lineage>
</organism>
<accession>A0ABW0FBS0</accession>
<dbReference type="Proteomes" id="UP001595937">
    <property type="component" value="Unassembled WGS sequence"/>
</dbReference>
<feature type="transmembrane region" description="Helical" evidence="2">
    <location>
        <begin position="32"/>
        <end position="51"/>
    </location>
</feature>
<dbReference type="InterPro" id="IPR043777">
    <property type="entry name" value="DUF5719"/>
</dbReference>
<keyword evidence="2" id="KW-0472">Membrane</keyword>
<keyword evidence="2" id="KW-0812">Transmembrane</keyword>
<proteinExistence type="predicted"/>
<feature type="region of interest" description="Disordered" evidence="1">
    <location>
        <begin position="126"/>
        <end position="152"/>
    </location>
</feature>
<feature type="region of interest" description="Disordered" evidence="1">
    <location>
        <begin position="1"/>
        <end position="28"/>
    </location>
</feature>
<dbReference type="RefSeq" id="WP_226850024.1">
    <property type="nucleotide sequence ID" value="NZ_BAAAIR010000007.1"/>
</dbReference>